<evidence type="ECO:0000313" key="1">
    <source>
        <dbReference type="EMBL" id="CAB4176548.1"/>
    </source>
</evidence>
<protein>
    <submittedName>
        <fullName evidence="1">Uncharacterized protein</fullName>
    </submittedName>
</protein>
<accession>A0A6J5Q4R8</accession>
<proteinExistence type="predicted"/>
<name>A0A6J5Q4R8_9CAUD</name>
<reference evidence="1" key="1">
    <citation type="submission" date="2020-05" db="EMBL/GenBank/DDBJ databases">
        <authorList>
            <person name="Chiriac C."/>
            <person name="Salcher M."/>
            <person name="Ghai R."/>
            <person name="Kavagutti S V."/>
        </authorList>
    </citation>
    <scope>NUCLEOTIDE SEQUENCE</scope>
</reference>
<organism evidence="1">
    <name type="scientific">uncultured Caudovirales phage</name>
    <dbReference type="NCBI Taxonomy" id="2100421"/>
    <lineage>
        <taxon>Viruses</taxon>
        <taxon>Duplodnaviria</taxon>
        <taxon>Heunggongvirae</taxon>
        <taxon>Uroviricota</taxon>
        <taxon>Caudoviricetes</taxon>
        <taxon>Peduoviridae</taxon>
        <taxon>Maltschvirus</taxon>
        <taxon>Maltschvirus maltsch</taxon>
    </lineage>
</organism>
<sequence length="73" mass="8450">MTPRQWIAQYLYALDTWWIQHSEEATGLDDDSPWSAISSYMDDVQEHHREAPDEPAPAWLALAIRDIPVMIPT</sequence>
<gene>
    <name evidence="1" type="ORF">UFOVP995_36</name>
</gene>
<dbReference type="EMBL" id="LR796934">
    <property type="protein sequence ID" value="CAB4176548.1"/>
    <property type="molecule type" value="Genomic_DNA"/>
</dbReference>